<comment type="caution">
    <text evidence="3">The sequence shown here is derived from an EMBL/GenBank/DDBJ whole genome shotgun (WGS) entry which is preliminary data.</text>
</comment>
<dbReference type="EMBL" id="JACOPK010000002">
    <property type="protein sequence ID" value="MBC5694933.1"/>
    <property type="molecule type" value="Genomic_DNA"/>
</dbReference>
<gene>
    <name evidence="3" type="ORF">H8S02_03065</name>
</gene>
<evidence type="ECO:0000256" key="1">
    <source>
        <dbReference type="SAM" id="MobiDB-lite"/>
    </source>
</evidence>
<sequence length="129" mass="14018">MSENDKITEETANDTLPAEVETDLAEQETDVMPAEPEEEEIAPEDVKIFGMPRHVFHWTAIGAAGGYILAGVVGIIGEQLPGSLFETISGKTNATVWAVVVGAIGYFFSSRAYKKRKAAEESKENTEQL</sequence>
<name>A0ABR7GKU1_9FIRM</name>
<keyword evidence="2" id="KW-0812">Transmembrane</keyword>
<feature type="transmembrane region" description="Helical" evidence="2">
    <location>
        <begin position="55"/>
        <end position="76"/>
    </location>
</feature>
<evidence type="ECO:0000313" key="3">
    <source>
        <dbReference type="EMBL" id="MBC5694933.1"/>
    </source>
</evidence>
<feature type="region of interest" description="Disordered" evidence="1">
    <location>
        <begin position="1"/>
        <end position="40"/>
    </location>
</feature>
<keyword evidence="4" id="KW-1185">Reference proteome</keyword>
<organism evidence="3 4">
    <name type="scientific">Agathobaculum hominis</name>
    <dbReference type="NCBI Taxonomy" id="2763014"/>
    <lineage>
        <taxon>Bacteria</taxon>
        <taxon>Bacillati</taxon>
        <taxon>Bacillota</taxon>
        <taxon>Clostridia</taxon>
        <taxon>Eubacteriales</taxon>
        <taxon>Butyricicoccaceae</taxon>
        <taxon>Agathobaculum</taxon>
    </lineage>
</organism>
<keyword evidence="2" id="KW-0472">Membrane</keyword>
<dbReference type="RefSeq" id="WP_186969248.1">
    <property type="nucleotide sequence ID" value="NZ_JACOPK010000002.1"/>
</dbReference>
<accession>A0ABR7GKU1</accession>
<evidence type="ECO:0000313" key="4">
    <source>
        <dbReference type="Proteomes" id="UP000641741"/>
    </source>
</evidence>
<keyword evidence="2" id="KW-1133">Transmembrane helix</keyword>
<protein>
    <submittedName>
        <fullName evidence="3">Uncharacterized protein</fullName>
    </submittedName>
</protein>
<feature type="transmembrane region" description="Helical" evidence="2">
    <location>
        <begin position="96"/>
        <end position="113"/>
    </location>
</feature>
<reference evidence="3 4" key="1">
    <citation type="submission" date="2020-08" db="EMBL/GenBank/DDBJ databases">
        <title>Genome public.</title>
        <authorList>
            <person name="Liu C."/>
            <person name="Sun Q."/>
        </authorList>
    </citation>
    <scope>NUCLEOTIDE SEQUENCE [LARGE SCALE GENOMIC DNA]</scope>
    <source>
        <strain evidence="3 4">M2</strain>
    </source>
</reference>
<feature type="compositionally biased region" description="Acidic residues" evidence="1">
    <location>
        <begin position="20"/>
        <end position="40"/>
    </location>
</feature>
<evidence type="ECO:0000256" key="2">
    <source>
        <dbReference type="SAM" id="Phobius"/>
    </source>
</evidence>
<dbReference type="Proteomes" id="UP000641741">
    <property type="component" value="Unassembled WGS sequence"/>
</dbReference>
<proteinExistence type="predicted"/>